<dbReference type="AlphaFoldDB" id="A0A7J6W7C6"/>
<keyword evidence="2" id="KW-1185">Reference proteome</keyword>
<dbReference type="OrthoDB" id="6278596at2759"/>
<gene>
    <name evidence="1" type="ORF">FRX31_017596</name>
</gene>
<reference evidence="1 2" key="1">
    <citation type="submission" date="2020-06" db="EMBL/GenBank/DDBJ databases">
        <title>Transcriptomic and genomic resources for Thalictrum thalictroides and T. hernandezii: Facilitating candidate gene discovery in an emerging model plant lineage.</title>
        <authorList>
            <person name="Arias T."/>
            <person name="Riano-Pachon D.M."/>
            <person name="Di Stilio V.S."/>
        </authorList>
    </citation>
    <scope>NUCLEOTIDE SEQUENCE [LARGE SCALE GENOMIC DNA]</scope>
    <source>
        <strain evidence="2">cv. WT478/WT964</strain>
        <tissue evidence="1">Leaves</tissue>
    </source>
</reference>
<dbReference type="Proteomes" id="UP000554482">
    <property type="component" value="Unassembled WGS sequence"/>
</dbReference>
<dbReference type="PANTHER" id="PTHR14374:SF0">
    <property type="entry name" value="TRAFFICKING PROTEIN PARTICLE COMPLEX SUBUNIT 11"/>
    <property type="match status" value="1"/>
</dbReference>
<evidence type="ECO:0000313" key="2">
    <source>
        <dbReference type="Proteomes" id="UP000554482"/>
    </source>
</evidence>
<protein>
    <submittedName>
        <fullName evidence="1">Trafficking protein particle complex subunit-like protein</fullName>
    </submittedName>
</protein>
<comment type="caution">
    <text evidence="1">The sequence shown here is derived from an EMBL/GenBank/DDBJ whole genome shotgun (WGS) entry which is preliminary data.</text>
</comment>
<organism evidence="1 2">
    <name type="scientific">Thalictrum thalictroides</name>
    <name type="common">Rue-anemone</name>
    <name type="synonym">Anemone thalictroides</name>
    <dbReference type="NCBI Taxonomy" id="46969"/>
    <lineage>
        <taxon>Eukaryota</taxon>
        <taxon>Viridiplantae</taxon>
        <taxon>Streptophyta</taxon>
        <taxon>Embryophyta</taxon>
        <taxon>Tracheophyta</taxon>
        <taxon>Spermatophyta</taxon>
        <taxon>Magnoliopsida</taxon>
        <taxon>Ranunculales</taxon>
        <taxon>Ranunculaceae</taxon>
        <taxon>Thalictroideae</taxon>
        <taxon>Thalictrum</taxon>
    </lineage>
</organism>
<sequence>MEDYPEELRTPPVTLVSLVGFPELHSTISTYLHTEQPPINTLALPDFSKISVMARNPKDKTLDSSSSAQPGGILKKDWLLKHRTRAPAVIAALFSSQHVSGDPAQWLQVCTDLENLKVVARGRNAKTVVVVVQSTESDEVSEDRIIALRKRAEVDSKYLLNFVSDASQLKESLNRLGSTFAELANTYYREEGKRIKA</sequence>
<dbReference type="PANTHER" id="PTHR14374">
    <property type="entry name" value="FOIE GRAS"/>
    <property type="match status" value="1"/>
</dbReference>
<feature type="non-terminal residue" evidence="1">
    <location>
        <position position="1"/>
    </location>
</feature>
<evidence type="ECO:0000313" key="1">
    <source>
        <dbReference type="EMBL" id="KAF5192817.1"/>
    </source>
</evidence>
<accession>A0A7J6W7C6</accession>
<dbReference type="EMBL" id="JABWDY010020895">
    <property type="protein sequence ID" value="KAF5192817.1"/>
    <property type="molecule type" value="Genomic_DNA"/>
</dbReference>
<name>A0A7J6W7C6_THATH</name>
<proteinExistence type="predicted"/>